<feature type="region of interest" description="Disordered" evidence="1">
    <location>
        <begin position="540"/>
        <end position="562"/>
    </location>
</feature>
<feature type="compositionally biased region" description="Polar residues" evidence="1">
    <location>
        <begin position="809"/>
        <end position="822"/>
    </location>
</feature>
<feature type="compositionally biased region" description="Polar residues" evidence="1">
    <location>
        <begin position="279"/>
        <end position="288"/>
    </location>
</feature>
<evidence type="ECO:0000313" key="3">
    <source>
        <dbReference type="Proteomes" id="UP000323067"/>
    </source>
</evidence>
<feature type="region of interest" description="Disordered" evidence="1">
    <location>
        <begin position="142"/>
        <end position="213"/>
    </location>
</feature>
<proteinExistence type="predicted"/>
<name>A0A2H4SPL3_CORMI</name>
<feature type="compositionally biased region" description="Low complexity" evidence="1">
    <location>
        <begin position="651"/>
        <end position="683"/>
    </location>
</feature>
<feature type="compositionally biased region" description="Polar residues" evidence="1">
    <location>
        <begin position="154"/>
        <end position="185"/>
    </location>
</feature>
<feature type="compositionally biased region" description="Basic and acidic residues" evidence="1">
    <location>
        <begin position="708"/>
        <end position="720"/>
    </location>
</feature>
<feature type="region of interest" description="Disordered" evidence="1">
    <location>
        <begin position="234"/>
        <end position="306"/>
    </location>
</feature>
<dbReference type="Proteomes" id="UP000323067">
    <property type="component" value="Chromosome v"/>
</dbReference>
<evidence type="ECO:0000313" key="2">
    <source>
        <dbReference type="EMBL" id="ATY65052.1"/>
    </source>
</evidence>
<feature type="compositionally biased region" description="Polar residues" evidence="1">
    <location>
        <begin position="588"/>
        <end position="597"/>
    </location>
</feature>
<sequence length="963" mass="106778">MDVPHIQRAAGLRAGNTASQAAKSRPLKPPDLTQESARWPLQAVDDNTAAARHLTSSQSRHKTPRELEVFGHPSTTLERSVPATYHAPLRPRRGLDDPPFSRDPSARSFEEDQLAHERRARSYRDTTSEIISLYASRNVTSHNSTLCRNDDDASSTTPHARVPTSQRHTQSNSTHLRNASWQKSRTPGPYPTRLRRPGTSITSPPMTEARGREYSRMVEGERGHQKVAHNLYKTSLANNQRRAPPLSLRAEMNRSSSSLPSRSSPGPNHYMTASGRARTPSSTVSWASRPSDRYYMGSTDQSSRSASLTSIVEMYQRPMTSSSTCPAMRPTGTLYYDYSEDFKDPDSEDIRQPVIPLSPIPYRAGGGTKPTILQQDLQLKMHGTIDNPHIQGSAYSGYRRGYSRTDSSIEDSFDSYLQGSHDDSIEEIERAIANAISNAAADKLVAASEHLTAYADACRNKREDSQTNTTSVANMSRRLPATERQYGLKTAAPNLEMNINARRASQLSLNKNFMALDPAFADFTSLLSSFERLAKSPFSRLSDEDDVDERHSRRSSKLSTMDTLDEMESMENPHLKRHQRNVATAQVGTPALSSCESPTEHPLSSGEGALILTPEPLSPRRDKGFNEPHLRFMKALPPLPAEIPSTHLTHANQNSSNKQAQNAGAISQARSLSLRSHISRSGSPGKLKLRVRTPSSSGDNDFAYVSDGAKRERRSADECRPATSSRPPPKLKLKISRNQLGQGRNAQTESVIRNNRLKQCNALADVAQPPRNDVEKRIEKRKDEARSKGPTEKQEPLVTNVDPRESRVGSCQSSDQFNLSYPPTSVESVDVMLPRLEPFRESVEEVRAVQPETSETAARRIKPKFSLLRLRPANHAGPATLTKPAPCHACTQSEPEAKTVDKNIIVASTSQFDSTVTENRVGSVSVKSERVGNRVKRWATDAKRVVRSYVRRTLIRTPKSAKV</sequence>
<gene>
    <name evidence="2" type="ORF">A9K55_004762</name>
</gene>
<dbReference type="VEuPathDB" id="FungiDB:A9K55_004762"/>
<dbReference type="VEuPathDB" id="FungiDB:CCM_01568"/>
<accession>A0A2H4SPL3</accession>
<feature type="compositionally biased region" description="Low complexity" evidence="1">
    <location>
        <begin position="254"/>
        <end position="265"/>
    </location>
</feature>
<dbReference type="EMBL" id="CP023325">
    <property type="protein sequence ID" value="ATY65052.1"/>
    <property type="molecule type" value="Genomic_DNA"/>
</dbReference>
<feature type="compositionally biased region" description="Basic and acidic residues" evidence="1">
    <location>
        <begin position="780"/>
        <end position="795"/>
    </location>
</feature>
<feature type="compositionally biased region" description="Polar residues" evidence="1">
    <location>
        <begin position="736"/>
        <end position="752"/>
    </location>
</feature>
<feature type="region of interest" description="Disordered" evidence="1">
    <location>
        <begin position="1"/>
        <end position="40"/>
    </location>
</feature>
<feature type="region of interest" description="Disordered" evidence="1">
    <location>
        <begin position="71"/>
        <end position="124"/>
    </location>
</feature>
<feature type="region of interest" description="Disordered" evidence="1">
    <location>
        <begin position="780"/>
        <end position="822"/>
    </location>
</feature>
<feature type="region of interest" description="Disordered" evidence="1">
    <location>
        <begin position="641"/>
        <end position="752"/>
    </location>
</feature>
<dbReference type="AlphaFoldDB" id="A0A2H4SPL3"/>
<feature type="compositionally biased region" description="Basic and acidic residues" evidence="1">
    <location>
        <begin position="93"/>
        <end position="124"/>
    </location>
</feature>
<feature type="region of interest" description="Disordered" evidence="1">
    <location>
        <begin position="588"/>
        <end position="625"/>
    </location>
</feature>
<reference evidence="2 3" key="1">
    <citation type="journal article" date="2017" name="BMC Genomics">
        <title>Chromosome level assembly and secondary metabolite potential of the parasitic fungus Cordyceps militaris.</title>
        <authorList>
            <person name="Kramer G.J."/>
            <person name="Nodwell J.R."/>
        </authorList>
    </citation>
    <scope>NUCLEOTIDE SEQUENCE [LARGE SCALE GENOMIC DNA]</scope>
    <source>
        <strain evidence="2 3">ATCC 34164</strain>
    </source>
</reference>
<dbReference type="OrthoDB" id="5153965at2759"/>
<evidence type="ECO:0000256" key="1">
    <source>
        <dbReference type="SAM" id="MobiDB-lite"/>
    </source>
</evidence>
<protein>
    <submittedName>
        <fullName evidence="2">Uncharacterized protein</fullName>
    </submittedName>
</protein>
<organism evidence="2 3">
    <name type="scientific">Cordyceps militaris</name>
    <name type="common">Caterpillar fungus</name>
    <name type="synonym">Clavaria militaris</name>
    <dbReference type="NCBI Taxonomy" id="73501"/>
    <lineage>
        <taxon>Eukaryota</taxon>
        <taxon>Fungi</taxon>
        <taxon>Dikarya</taxon>
        <taxon>Ascomycota</taxon>
        <taxon>Pezizomycotina</taxon>
        <taxon>Sordariomycetes</taxon>
        <taxon>Hypocreomycetidae</taxon>
        <taxon>Hypocreales</taxon>
        <taxon>Cordycipitaceae</taxon>
        <taxon>Cordyceps</taxon>
    </lineage>
</organism>